<accession>A0AAX3EP41</accession>
<evidence type="ECO:0000256" key="6">
    <source>
        <dbReference type="ARBA" id="ARBA00023136"/>
    </source>
</evidence>
<dbReference type="GO" id="GO:0005886">
    <property type="term" value="C:plasma membrane"/>
    <property type="evidence" value="ECO:0007669"/>
    <property type="project" value="UniProtKB-SubCell"/>
</dbReference>
<dbReference type="InterPro" id="IPR003416">
    <property type="entry name" value="MgtC/SapB/SrpB/YhiD_fam"/>
</dbReference>
<dbReference type="Pfam" id="PF02308">
    <property type="entry name" value="MgtC"/>
    <property type="match status" value="1"/>
</dbReference>
<evidence type="ECO:0000256" key="1">
    <source>
        <dbReference type="ARBA" id="ARBA00004651"/>
    </source>
</evidence>
<keyword evidence="6 7" id="KW-0472">Membrane</keyword>
<evidence type="ECO:0000259" key="8">
    <source>
        <dbReference type="Pfam" id="PF02308"/>
    </source>
</evidence>
<dbReference type="AlphaFoldDB" id="A0AAX3EP41"/>
<feature type="transmembrane region" description="Helical" evidence="7">
    <location>
        <begin position="95"/>
        <end position="128"/>
    </location>
</feature>
<keyword evidence="10" id="KW-1185">Reference proteome</keyword>
<protein>
    <submittedName>
        <fullName evidence="9">MgtC/SapB family protein</fullName>
    </submittedName>
</protein>
<evidence type="ECO:0000256" key="3">
    <source>
        <dbReference type="ARBA" id="ARBA00022475"/>
    </source>
</evidence>
<dbReference type="PANTHER" id="PTHR33778:SF1">
    <property type="entry name" value="MAGNESIUM TRANSPORTER YHID-RELATED"/>
    <property type="match status" value="1"/>
</dbReference>
<feature type="transmembrane region" description="Helical" evidence="7">
    <location>
        <begin position="26"/>
        <end position="44"/>
    </location>
</feature>
<evidence type="ECO:0000256" key="4">
    <source>
        <dbReference type="ARBA" id="ARBA00022692"/>
    </source>
</evidence>
<dbReference type="EMBL" id="CP101185">
    <property type="protein sequence ID" value="UYV99675.1"/>
    <property type="molecule type" value="Genomic_DNA"/>
</dbReference>
<organism evidence="9 10">
    <name type="scientific">Paenarthrobacter ureafaciens</name>
    <dbReference type="NCBI Taxonomy" id="37931"/>
    <lineage>
        <taxon>Bacteria</taxon>
        <taxon>Bacillati</taxon>
        <taxon>Actinomycetota</taxon>
        <taxon>Actinomycetes</taxon>
        <taxon>Micrococcales</taxon>
        <taxon>Micrococcaceae</taxon>
        <taxon>Paenarthrobacter</taxon>
    </lineage>
</organism>
<dbReference type="InterPro" id="IPR049177">
    <property type="entry name" value="MgtC_SapB_SrpB_YhiD_N"/>
</dbReference>
<comment type="subcellular location">
    <subcellularLocation>
        <location evidence="1">Cell membrane</location>
        <topology evidence="1">Multi-pass membrane protein</topology>
    </subcellularLocation>
</comment>
<gene>
    <name evidence="9" type="ORF">NL394_02375</name>
</gene>
<evidence type="ECO:0000313" key="9">
    <source>
        <dbReference type="EMBL" id="UYV99675.1"/>
    </source>
</evidence>
<keyword evidence="4 7" id="KW-0812">Transmembrane</keyword>
<dbReference type="PANTHER" id="PTHR33778">
    <property type="entry name" value="PROTEIN MGTC"/>
    <property type="match status" value="1"/>
</dbReference>
<dbReference type="RefSeq" id="WP_062098959.1">
    <property type="nucleotide sequence ID" value="NZ_CP014574.1"/>
</dbReference>
<keyword evidence="3" id="KW-1003">Cell membrane</keyword>
<evidence type="ECO:0000313" key="10">
    <source>
        <dbReference type="Proteomes" id="UP001163293"/>
    </source>
</evidence>
<proteinExistence type="inferred from homology"/>
<dbReference type="PRINTS" id="PR01837">
    <property type="entry name" value="MGTCSAPBPROT"/>
</dbReference>
<reference evidence="9" key="1">
    <citation type="submission" date="2022-07" db="EMBL/GenBank/DDBJ databases">
        <authorList>
            <person name="Wu T."/>
        </authorList>
    </citation>
    <scope>NUCLEOTIDE SEQUENCE</scope>
    <source>
        <strain evidence="9">SD-1</strain>
    </source>
</reference>
<comment type="similarity">
    <text evidence="2">Belongs to the MgtC/SapB family.</text>
</comment>
<sequence length="237" mass="25051">MCVALAVALVLSTAIGFERQSKNKSAGMRTHAMVGLGAALFMVVSKYGFSDVLMADLVRLDPSRLAAQVVSGIGFIGAGLVFVRRNQVRGLTTAASIWITAAVGTSAGAGLALPAVFVTAAHFLIVYAYPVLSAKLRSGLPQQWVLRVTYDDGVGALRDVLTTCTEEGFRVQGFATIRASDETKRVVERLMKHEDASTTGSIEIELEIEGTMAASNVVSRLSQLAAVTEVSIVDDAE</sequence>
<feature type="transmembrane region" description="Helical" evidence="7">
    <location>
        <begin position="65"/>
        <end position="83"/>
    </location>
</feature>
<evidence type="ECO:0000256" key="7">
    <source>
        <dbReference type="SAM" id="Phobius"/>
    </source>
</evidence>
<dbReference type="Proteomes" id="UP001163293">
    <property type="component" value="Chromosome"/>
</dbReference>
<evidence type="ECO:0000256" key="2">
    <source>
        <dbReference type="ARBA" id="ARBA00009298"/>
    </source>
</evidence>
<feature type="domain" description="MgtC/SapB/SrpB/YhiD N-terminal" evidence="8">
    <location>
        <begin position="5"/>
        <end position="132"/>
    </location>
</feature>
<evidence type="ECO:0000256" key="5">
    <source>
        <dbReference type="ARBA" id="ARBA00022989"/>
    </source>
</evidence>
<dbReference type="GeneID" id="79882428"/>
<name>A0AAX3EP41_PAEUR</name>
<keyword evidence="5 7" id="KW-1133">Transmembrane helix</keyword>